<sequence length="106" mass="12335">MASSPRSQLAFHVKRREPEIVVLAKPIARELKKLSYIDDQEGMRSLFGLFWFYNNNDSLSKQGKEPVKVIREALGRALVYYYPLAGRLVKDPARVLWWIAMVKEHC</sequence>
<reference evidence="3" key="1">
    <citation type="submission" date="2020-03" db="EMBL/GenBank/DDBJ databases">
        <title>A high-quality chromosome-level genome assembly of a woody plant with both climbing and erect habits, Rhamnella rubrinervis.</title>
        <authorList>
            <person name="Lu Z."/>
            <person name="Yang Y."/>
            <person name="Zhu X."/>
            <person name="Sun Y."/>
        </authorList>
    </citation>
    <scope>NUCLEOTIDE SEQUENCE</scope>
    <source>
        <strain evidence="3">BYM</strain>
        <tissue evidence="3">Leaf</tissue>
    </source>
</reference>
<dbReference type="Pfam" id="PF02458">
    <property type="entry name" value="Transferase"/>
    <property type="match status" value="1"/>
</dbReference>
<evidence type="ECO:0000313" key="3">
    <source>
        <dbReference type="EMBL" id="KAF3448154.1"/>
    </source>
</evidence>
<dbReference type="AlphaFoldDB" id="A0A8K0HA19"/>
<accession>A0A8K0HA19</accession>
<keyword evidence="2" id="KW-0808">Transferase</keyword>
<evidence type="ECO:0000313" key="4">
    <source>
        <dbReference type="Proteomes" id="UP000796880"/>
    </source>
</evidence>
<protein>
    <submittedName>
        <fullName evidence="3">Uncharacterized protein</fullName>
    </submittedName>
</protein>
<dbReference type="EMBL" id="VOIH02000004">
    <property type="protein sequence ID" value="KAF3448154.1"/>
    <property type="molecule type" value="Genomic_DNA"/>
</dbReference>
<dbReference type="InterPro" id="IPR050898">
    <property type="entry name" value="Plant_acyltransferase"/>
</dbReference>
<keyword evidence="4" id="KW-1185">Reference proteome</keyword>
<gene>
    <name evidence="3" type="ORF">FNV43_RR08865</name>
</gene>
<dbReference type="PANTHER" id="PTHR31147:SF66">
    <property type="entry name" value="OS05G0315700 PROTEIN"/>
    <property type="match status" value="1"/>
</dbReference>
<dbReference type="Proteomes" id="UP000796880">
    <property type="component" value="Unassembled WGS sequence"/>
</dbReference>
<evidence type="ECO:0000256" key="1">
    <source>
        <dbReference type="ARBA" id="ARBA00009861"/>
    </source>
</evidence>
<proteinExistence type="inferred from homology"/>
<comment type="caution">
    <text evidence="3">The sequence shown here is derived from an EMBL/GenBank/DDBJ whole genome shotgun (WGS) entry which is preliminary data.</text>
</comment>
<evidence type="ECO:0000256" key="2">
    <source>
        <dbReference type="ARBA" id="ARBA00022679"/>
    </source>
</evidence>
<dbReference type="Gene3D" id="3.30.559.10">
    <property type="entry name" value="Chloramphenicol acetyltransferase-like domain"/>
    <property type="match status" value="1"/>
</dbReference>
<organism evidence="3 4">
    <name type="scientific">Rhamnella rubrinervis</name>
    <dbReference type="NCBI Taxonomy" id="2594499"/>
    <lineage>
        <taxon>Eukaryota</taxon>
        <taxon>Viridiplantae</taxon>
        <taxon>Streptophyta</taxon>
        <taxon>Embryophyta</taxon>
        <taxon>Tracheophyta</taxon>
        <taxon>Spermatophyta</taxon>
        <taxon>Magnoliopsida</taxon>
        <taxon>eudicotyledons</taxon>
        <taxon>Gunneridae</taxon>
        <taxon>Pentapetalae</taxon>
        <taxon>rosids</taxon>
        <taxon>fabids</taxon>
        <taxon>Rosales</taxon>
        <taxon>Rhamnaceae</taxon>
        <taxon>rhamnoid group</taxon>
        <taxon>Rhamneae</taxon>
        <taxon>Rhamnella</taxon>
    </lineage>
</organism>
<comment type="similarity">
    <text evidence="1">Belongs to the plant acyltransferase family.</text>
</comment>
<dbReference type="GO" id="GO:0009836">
    <property type="term" value="P:fruit ripening, climacteric"/>
    <property type="evidence" value="ECO:0007669"/>
    <property type="project" value="UniProtKB-ARBA"/>
</dbReference>
<dbReference type="GO" id="GO:0016740">
    <property type="term" value="F:transferase activity"/>
    <property type="evidence" value="ECO:0007669"/>
    <property type="project" value="UniProtKB-KW"/>
</dbReference>
<name>A0A8K0HA19_9ROSA</name>
<dbReference type="PANTHER" id="PTHR31147">
    <property type="entry name" value="ACYL TRANSFERASE 4"/>
    <property type="match status" value="1"/>
</dbReference>
<dbReference type="OrthoDB" id="444127at2759"/>
<dbReference type="InterPro" id="IPR023213">
    <property type="entry name" value="CAT-like_dom_sf"/>
</dbReference>